<feature type="region of interest" description="Disordered" evidence="1">
    <location>
        <begin position="84"/>
        <end position="112"/>
    </location>
</feature>
<dbReference type="AlphaFoldDB" id="A0A0X3PHM1"/>
<name>A0A0X3PHM1_SCHSO</name>
<dbReference type="EMBL" id="GEEE01011784">
    <property type="protein sequence ID" value="JAP51441.1"/>
    <property type="molecule type" value="Transcribed_RNA"/>
</dbReference>
<organism evidence="2">
    <name type="scientific">Schistocephalus solidus</name>
    <name type="common">Tapeworm</name>
    <dbReference type="NCBI Taxonomy" id="70667"/>
    <lineage>
        <taxon>Eukaryota</taxon>
        <taxon>Metazoa</taxon>
        <taxon>Spiralia</taxon>
        <taxon>Lophotrochozoa</taxon>
        <taxon>Platyhelminthes</taxon>
        <taxon>Cestoda</taxon>
        <taxon>Eucestoda</taxon>
        <taxon>Diphyllobothriidea</taxon>
        <taxon>Diphyllobothriidae</taxon>
        <taxon>Schistocephalus</taxon>
    </lineage>
</organism>
<accession>A0A0X3PHM1</accession>
<proteinExistence type="predicted"/>
<gene>
    <name evidence="2" type="ORF">TR152813</name>
</gene>
<sequence length="112" mass="12645">MVSTPPWKRVRWMMEGSLETFVNLPTATIRENSEMLDDVRAMRCPLIKSRARHFSLLGIPPTRPYRPSRDHGATSDVCTISETESEAACAGNDSEDQEDTEVFLPNLPNPRL</sequence>
<dbReference type="EMBL" id="GEEE01008087">
    <property type="protein sequence ID" value="JAP55138.1"/>
    <property type="molecule type" value="Transcribed_RNA"/>
</dbReference>
<evidence type="ECO:0000313" key="2">
    <source>
        <dbReference type="EMBL" id="JAP51441.1"/>
    </source>
</evidence>
<evidence type="ECO:0000256" key="1">
    <source>
        <dbReference type="SAM" id="MobiDB-lite"/>
    </source>
</evidence>
<protein>
    <submittedName>
        <fullName evidence="2">Uncharacterized protein</fullName>
    </submittedName>
</protein>
<reference evidence="2" key="1">
    <citation type="submission" date="2016-01" db="EMBL/GenBank/DDBJ databases">
        <title>Reference transcriptome for the parasite Schistocephalus solidus: insights into the molecular evolution of parasitism.</title>
        <authorList>
            <person name="Hebert F.O."/>
            <person name="Grambauer S."/>
            <person name="Barber I."/>
            <person name="Landry C.R."/>
            <person name="Aubin-Horth N."/>
        </authorList>
    </citation>
    <scope>NUCLEOTIDE SEQUENCE</scope>
</reference>